<dbReference type="Pfam" id="PF02617">
    <property type="entry name" value="ClpS"/>
    <property type="match status" value="1"/>
</dbReference>
<dbReference type="RefSeq" id="WP_013766380.1">
    <property type="nucleotide sequence ID" value="NC_015510.1"/>
</dbReference>
<proteinExistence type="predicted"/>
<reference key="2">
    <citation type="submission" date="2011-04" db="EMBL/GenBank/DDBJ databases">
        <title>Complete sequence of chromosome of Haliscomenobacter hydrossis DSM 1100.</title>
        <authorList>
            <consortium name="US DOE Joint Genome Institute (JGI-PGF)"/>
            <person name="Lucas S."/>
            <person name="Han J."/>
            <person name="Lapidus A."/>
            <person name="Bruce D."/>
            <person name="Goodwin L."/>
            <person name="Pitluck S."/>
            <person name="Peters L."/>
            <person name="Kyrpides N."/>
            <person name="Mavromatis K."/>
            <person name="Ivanova N."/>
            <person name="Ovchinnikova G."/>
            <person name="Pagani I."/>
            <person name="Daligault H."/>
            <person name="Detter J.C."/>
            <person name="Han C."/>
            <person name="Land M."/>
            <person name="Hauser L."/>
            <person name="Markowitz V."/>
            <person name="Cheng J.-F."/>
            <person name="Hugenholtz P."/>
            <person name="Woyke T."/>
            <person name="Wu D."/>
            <person name="Verbarg S."/>
            <person name="Frueling A."/>
            <person name="Brambilla E."/>
            <person name="Klenk H.-P."/>
            <person name="Eisen J.A."/>
        </authorList>
    </citation>
    <scope>NUCLEOTIDE SEQUENCE</scope>
    <source>
        <strain>DSM 1100</strain>
    </source>
</reference>
<name>F4L5K7_HALH1</name>
<dbReference type="SUPFAM" id="SSF54736">
    <property type="entry name" value="ClpS-like"/>
    <property type="match status" value="1"/>
</dbReference>
<dbReference type="Proteomes" id="UP000008461">
    <property type="component" value="Chromosome"/>
</dbReference>
<keyword evidence="2" id="KW-0645">Protease</keyword>
<dbReference type="GO" id="GO:0008233">
    <property type="term" value="F:peptidase activity"/>
    <property type="evidence" value="ECO:0007669"/>
    <property type="project" value="UniProtKB-KW"/>
</dbReference>
<organism evidence="2 3">
    <name type="scientific">Haliscomenobacter hydrossis (strain ATCC 27775 / DSM 1100 / LMG 10767 / O)</name>
    <dbReference type="NCBI Taxonomy" id="760192"/>
    <lineage>
        <taxon>Bacteria</taxon>
        <taxon>Pseudomonadati</taxon>
        <taxon>Bacteroidota</taxon>
        <taxon>Saprospiria</taxon>
        <taxon>Saprospirales</taxon>
        <taxon>Haliscomenobacteraceae</taxon>
        <taxon>Haliscomenobacter</taxon>
    </lineage>
</organism>
<evidence type="ECO:0000259" key="1">
    <source>
        <dbReference type="Pfam" id="PF02617"/>
    </source>
</evidence>
<dbReference type="EMBL" id="CP002691">
    <property type="protein sequence ID" value="AEE51842.1"/>
    <property type="molecule type" value="Genomic_DNA"/>
</dbReference>
<dbReference type="eggNOG" id="COG2127">
    <property type="taxonomic scope" value="Bacteria"/>
</dbReference>
<evidence type="ECO:0000313" key="2">
    <source>
        <dbReference type="EMBL" id="AEE51842.1"/>
    </source>
</evidence>
<dbReference type="OrthoDB" id="598046at2"/>
<dbReference type="Gene3D" id="3.30.1390.10">
    <property type="match status" value="1"/>
</dbReference>
<dbReference type="GO" id="GO:0006508">
    <property type="term" value="P:proteolysis"/>
    <property type="evidence" value="ECO:0007669"/>
    <property type="project" value="UniProtKB-KW"/>
</dbReference>
<dbReference type="GO" id="GO:0030163">
    <property type="term" value="P:protein catabolic process"/>
    <property type="evidence" value="ECO:0007669"/>
    <property type="project" value="InterPro"/>
</dbReference>
<keyword evidence="2" id="KW-0378">Hydrolase</keyword>
<protein>
    <submittedName>
        <fullName evidence="2">ATP-dependent Clp protease adaptor protein ClpS</fullName>
    </submittedName>
</protein>
<dbReference type="InterPro" id="IPR014719">
    <property type="entry name" value="Ribosomal_bL12_C/ClpS-like"/>
</dbReference>
<reference evidence="2 3" key="1">
    <citation type="journal article" date="2011" name="Stand. Genomic Sci.">
        <title>Complete genome sequence of Haliscomenobacter hydrossis type strain (O).</title>
        <authorList>
            <consortium name="US DOE Joint Genome Institute (JGI-PGF)"/>
            <person name="Daligault H."/>
            <person name="Lapidus A."/>
            <person name="Zeytun A."/>
            <person name="Nolan M."/>
            <person name="Lucas S."/>
            <person name="Del Rio T.G."/>
            <person name="Tice H."/>
            <person name="Cheng J.F."/>
            <person name="Tapia R."/>
            <person name="Han C."/>
            <person name="Goodwin L."/>
            <person name="Pitluck S."/>
            <person name="Liolios K."/>
            <person name="Pagani I."/>
            <person name="Ivanova N."/>
            <person name="Huntemann M."/>
            <person name="Mavromatis K."/>
            <person name="Mikhailova N."/>
            <person name="Pati A."/>
            <person name="Chen A."/>
            <person name="Palaniappan K."/>
            <person name="Land M."/>
            <person name="Hauser L."/>
            <person name="Brambilla E.M."/>
            <person name="Rohde M."/>
            <person name="Verbarg S."/>
            <person name="Goker M."/>
            <person name="Bristow J."/>
            <person name="Eisen J.A."/>
            <person name="Markowitz V."/>
            <person name="Hugenholtz P."/>
            <person name="Kyrpides N.C."/>
            <person name="Klenk H.P."/>
            <person name="Woyke T."/>
        </authorList>
    </citation>
    <scope>NUCLEOTIDE SEQUENCE [LARGE SCALE GENOMIC DNA]</scope>
    <source>
        <strain evidence="3">ATCC 27775 / DSM 1100 / LMG 10767 / O</strain>
    </source>
</reference>
<dbReference type="AlphaFoldDB" id="F4L5K7"/>
<keyword evidence="3" id="KW-1185">Reference proteome</keyword>
<accession>F4L5K7</accession>
<gene>
    <name evidence="2" type="ordered locus">Halhy_3994</name>
</gene>
<sequence>MITAYNPEVEELEEVLVEDDIDELLGHHSRLIVYNDDHNTFDWVIQCFIEVLEYPHDQSEQLALIIHFKGKATVKTAPKKELKPKKDALVDRGLSAVIED</sequence>
<dbReference type="KEGG" id="hhy:Halhy_3994"/>
<evidence type="ECO:0000313" key="3">
    <source>
        <dbReference type="Proteomes" id="UP000008461"/>
    </source>
</evidence>
<dbReference type="STRING" id="760192.Halhy_3994"/>
<feature type="domain" description="Adaptor protein ClpS core" evidence="1">
    <location>
        <begin position="30"/>
        <end position="91"/>
    </location>
</feature>
<dbReference type="InterPro" id="IPR003769">
    <property type="entry name" value="ClpS_core"/>
</dbReference>
<dbReference type="HOGENOM" id="CLU_134083_2_0_10"/>